<dbReference type="OrthoDB" id="48742at2"/>
<proteinExistence type="predicted"/>
<organism evidence="1 2">
    <name type="scientific">Petrotoga olearia DSM 13574</name>
    <dbReference type="NCBI Taxonomy" id="1122955"/>
    <lineage>
        <taxon>Bacteria</taxon>
        <taxon>Thermotogati</taxon>
        <taxon>Thermotogota</taxon>
        <taxon>Thermotogae</taxon>
        <taxon>Petrotogales</taxon>
        <taxon>Petrotogaceae</taxon>
        <taxon>Petrotoga</taxon>
    </lineage>
</organism>
<dbReference type="Proteomes" id="UP000236434">
    <property type="component" value="Unassembled WGS sequence"/>
</dbReference>
<comment type="caution">
    <text evidence="1">The sequence shown here is derived from an EMBL/GenBank/DDBJ whole genome shotgun (WGS) entry which is preliminary data.</text>
</comment>
<sequence length="233" mass="27129">MYFKRKITINQANLSLDTRINSVPFQSIKYHLLPSKTQNSKIKTVDINNLVKIKELPWAGEEITFVEEIDHLLPKKIINFDFSKISIIKNSSLFGINIKDSEMKIGVSLINVPMPIDTTLNTTKMIEFKIKESTPQKIVIKPIRKVLKRPVSKEYILQLAQEIVSSKKLQKIKLSFLGFYVKVPIAEGMNYYWKGEKLICFLKNNETDITDYLDCAVFFDSENNKKYLKFIRR</sequence>
<dbReference type="EMBL" id="AZRL01000005">
    <property type="protein sequence ID" value="PNR97393.1"/>
    <property type="molecule type" value="Genomic_DNA"/>
</dbReference>
<gene>
    <name evidence="1" type="ORF">X929_03140</name>
</gene>
<evidence type="ECO:0000313" key="1">
    <source>
        <dbReference type="EMBL" id="PNR97393.1"/>
    </source>
</evidence>
<accession>A0A2K1P3M4</accession>
<protein>
    <submittedName>
        <fullName evidence="1">Uncharacterized protein</fullName>
    </submittedName>
</protein>
<name>A0A2K1P3M4_9BACT</name>
<evidence type="ECO:0000313" key="2">
    <source>
        <dbReference type="Proteomes" id="UP000236434"/>
    </source>
</evidence>
<reference evidence="1 2" key="1">
    <citation type="submission" date="2013-12" db="EMBL/GenBank/DDBJ databases">
        <title>Comparative genomics of Petrotoga isolates.</title>
        <authorList>
            <person name="Nesbo C.L."/>
            <person name="Charchuk R."/>
            <person name="Chow K."/>
        </authorList>
    </citation>
    <scope>NUCLEOTIDE SEQUENCE [LARGE SCALE GENOMIC DNA]</scope>
    <source>
        <strain evidence="1 2">DSM 13574</strain>
    </source>
</reference>
<dbReference type="AlphaFoldDB" id="A0A2K1P3M4"/>
<dbReference type="RefSeq" id="WP_103066583.1">
    <property type="nucleotide sequence ID" value="NZ_AZRL01000005.1"/>
</dbReference>